<sequence>MMSTQFTGRRVAGSAGSIPQSGGRKGLGPSHMQTITLRARWIVPISSPPIENGFVEIAAGRIVRCGPLTTDVAVSVDLGDVAILPGLVNSHTHLEFSDLAQPIGHAGMELADWIVQVIQSRATRVAEDNSIDCVVELGAMEAVQSGTALIGEIATTPWQMPSTDVGIVSYAEVLGLTTGRATERWNAAVRHLDLYPHASGISPHAPYSAPPELISRCVDHAIHLGRPLAMHVAESPAERELLQHGSGPLADQLSTLGLDMESHFPWASSDPFGWLIDLLARAPAASIIHGNNLSPAEMERVASHPTLSVVYCPRTHAYFGHAPHPVADLAAAGVNVALGTDSRASNPDLQLWREVQFLLNHRQDLSPHTVLRMATYGGAAAMLQDHDYGTLLPGRLAAFASVPTTAHDVNRLYADLAVADASQLTPL</sequence>
<dbReference type="RefSeq" id="WP_302118213.1">
    <property type="nucleotide sequence ID" value="NZ_SJPU01000001.1"/>
</dbReference>
<feature type="region of interest" description="Disordered" evidence="2">
    <location>
        <begin position="1"/>
        <end position="29"/>
    </location>
</feature>
<evidence type="ECO:0000259" key="3">
    <source>
        <dbReference type="Pfam" id="PF01979"/>
    </source>
</evidence>
<gene>
    <name evidence="4" type="ORF">Poly21_19560</name>
</gene>
<dbReference type="AlphaFoldDB" id="A0A5C6C6N4"/>
<dbReference type="PANTHER" id="PTHR43794">
    <property type="entry name" value="AMINOHYDROLASE SSNA-RELATED"/>
    <property type="match status" value="1"/>
</dbReference>
<dbReference type="GO" id="GO:0016810">
    <property type="term" value="F:hydrolase activity, acting on carbon-nitrogen (but not peptide) bonds"/>
    <property type="evidence" value="ECO:0007669"/>
    <property type="project" value="InterPro"/>
</dbReference>
<keyword evidence="5" id="KW-1185">Reference proteome</keyword>
<dbReference type="Gene3D" id="3.20.20.140">
    <property type="entry name" value="Metal-dependent hydrolases"/>
    <property type="match status" value="1"/>
</dbReference>
<feature type="domain" description="Amidohydrolase-related" evidence="3">
    <location>
        <begin position="83"/>
        <end position="402"/>
    </location>
</feature>
<comment type="caution">
    <text evidence="4">The sequence shown here is derived from an EMBL/GenBank/DDBJ whole genome shotgun (WGS) entry which is preliminary data.</text>
</comment>
<reference evidence="4 5" key="1">
    <citation type="journal article" date="2020" name="Antonie Van Leeuwenhoek">
        <title>Rhodopirellula heiligendammensis sp. nov., Rhodopirellula pilleata sp. nov., and Rhodopirellula solitaria sp. nov. isolated from natural or artificial marine surfaces in Northern Germany and California, USA, and emended description of the genus Rhodopirellula.</title>
        <authorList>
            <person name="Kallscheuer N."/>
            <person name="Wiegand S."/>
            <person name="Jogler M."/>
            <person name="Boedeker C."/>
            <person name="Peeters S.H."/>
            <person name="Rast P."/>
            <person name="Heuer A."/>
            <person name="Jetten M.S.M."/>
            <person name="Rohde M."/>
            <person name="Jogler C."/>
        </authorList>
    </citation>
    <scope>NUCLEOTIDE SEQUENCE [LARGE SCALE GENOMIC DNA]</scope>
    <source>
        <strain evidence="4 5">Poly21</strain>
    </source>
</reference>
<dbReference type="EMBL" id="SJPU01000001">
    <property type="protein sequence ID" value="TWU19778.1"/>
    <property type="molecule type" value="Genomic_DNA"/>
</dbReference>
<proteinExistence type="predicted"/>
<dbReference type="Pfam" id="PF01979">
    <property type="entry name" value="Amidohydro_1"/>
    <property type="match status" value="1"/>
</dbReference>
<dbReference type="SUPFAM" id="SSF51338">
    <property type="entry name" value="Composite domain of metallo-dependent hydrolases"/>
    <property type="match status" value="1"/>
</dbReference>
<protein>
    <submittedName>
        <fullName evidence="4">Aminodeoxyfutalosine deaminase</fullName>
        <ecNumber evidence="4">3.5.4.-</ecNumber>
    </submittedName>
</protein>
<dbReference type="InterPro" id="IPR032466">
    <property type="entry name" value="Metal_Hydrolase"/>
</dbReference>
<dbReference type="InterPro" id="IPR050287">
    <property type="entry name" value="MTA/SAH_deaminase"/>
</dbReference>
<dbReference type="Proteomes" id="UP000319908">
    <property type="component" value="Unassembled WGS sequence"/>
</dbReference>
<dbReference type="PANTHER" id="PTHR43794:SF11">
    <property type="entry name" value="AMIDOHYDROLASE-RELATED DOMAIN-CONTAINING PROTEIN"/>
    <property type="match status" value="1"/>
</dbReference>
<dbReference type="SUPFAM" id="SSF51556">
    <property type="entry name" value="Metallo-dependent hydrolases"/>
    <property type="match status" value="1"/>
</dbReference>
<dbReference type="InterPro" id="IPR011059">
    <property type="entry name" value="Metal-dep_hydrolase_composite"/>
</dbReference>
<evidence type="ECO:0000313" key="5">
    <source>
        <dbReference type="Proteomes" id="UP000319908"/>
    </source>
</evidence>
<dbReference type="EC" id="3.5.4.-" evidence="4"/>
<keyword evidence="1 4" id="KW-0378">Hydrolase</keyword>
<accession>A0A5C6C6N4</accession>
<evidence type="ECO:0000256" key="1">
    <source>
        <dbReference type="ARBA" id="ARBA00022801"/>
    </source>
</evidence>
<name>A0A5C6C6N4_9BACT</name>
<organism evidence="4 5">
    <name type="scientific">Allorhodopirellula heiligendammensis</name>
    <dbReference type="NCBI Taxonomy" id="2714739"/>
    <lineage>
        <taxon>Bacteria</taxon>
        <taxon>Pseudomonadati</taxon>
        <taxon>Planctomycetota</taxon>
        <taxon>Planctomycetia</taxon>
        <taxon>Pirellulales</taxon>
        <taxon>Pirellulaceae</taxon>
        <taxon>Allorhodopirellula</taxon>
    </lineage>
</organism>
<dbReference type="InterPro" id="IPR006680">
    <property type="entry name" value="Amidohydro-rel"/>
</dbReference>
<evidence type="ECO:0000256" key="2">
    <source>
        <dbReference type="SAM" id="MobiDB-lite"/>
    </source>
</evidence>
<evidence type="ECO:0000313" key="4">
    <source>
        <dbReference type="EMBL" id="TWU19778.1"/>
    </source>
</evidence>